<evidence type="ECO:0000256" key="1">
    <source>
        <dbReference type="ARBA" id="ARBA00022614"/>
    </source>
</evidence>
<dbReference type="Pfam" id="PF12799">
    <property type="entry name" value="LRR_4"/>
    <property type="match status" value="1"/>
</dbReference>
<evidence type="ECO:0000256" key="2">
    <source>
        <dbReference type="ARBA" id="ARBA00022737"/>
    </source>
</evidence>
<dbReference type="InterPro" id="IPR032675">
    <property type="entry name" value="LRR_dom_sf"/>
</dbReference>
<proteinExistence type="predicted"/>
<dbReference type="InterPro" id="IPR025875">
    <property type="entry name" value="Leu-rich_rpt_4"/>
</dbReference>
<evidence type="ECO:0000313" key="3">
    <source>
        <dbReference type="EMBL" id="EFM64531.1"/>
    </source>
</evidence>
<dbReference type="PANTHER" id="PTHR46652">
    <property type="entry name" value="LEUCINE-RICH REPEAT AND IQ DOMAIN-CONTAINING PROTEIN 1-RELATED"/>
    <property type="match status" value="1"/>
</dbReference>
<dbReference type="Pfam" id="PF13516">
    <property type="entry name" value="LRR_6"/>
    <property type="match status" value="1"/>
</dbReference>
<dbReference type="PANTHER" id="PTHR46652:SF3">
    <property type="entry name" value="LEUCINE-RICH REPEAT-CONTAINING PROTEIN 9"/>
    <property type="match status" value="1"/>
</dbReference>
<dbReference type="InterPro" id="IPR050836">
    <property type="entry name" value="SDS22/Internalin_LRR"/>
</dbReference>
<gene>
    <name evidence="3" type="ORF">HMPREF0634_0500</name>
</gene>
<dbReference type="Gene3D" id="3.80.10.10">
    <property type="entry name" value="Ribonuclease Inhibitor"/>
    <property type="match status" value="1"/>
</dbReference>
<reference evidence="3 4" key="1">
    <citation type="submission" date="2010-08" db="EMBL/GenBank/DDBJ databases">
        <authorList>
            <person name="Harkins D.M."/>
            <person name="Madupu R."/>
            <person name="Durkin A.S."/>
            <person name="Torralba M."/>
            <person name="Methe B."/>
            <person name="Sutton G.G."/>
            <person name="Nelson K.E."/>
        </authorList>
    </citation>
    <scope>NUCLEOTIDE SEQUENCE [LARGE SCALE GENOMIC DNA]</scope>
    <source>
        <strain evidence="3 4">DSM 17678</strain>
    </source>
</reference>
<keyword evidence="1" id="KW-0433">Leucine-rich repeat</keyword>
<dbReference type="EMBL" id="ADGQ01000057">
    <property type="protein sequence ID" value="EFM64531.1"/>
    <property type="molecule type" value="Genomic_DNA"/>
</dbReference>
<sequence>MFVKFECENFKRAILDNYREKIDPAFEGQDISPDMMEKFDLLDMNDYGITSIEGIQYAKNLRHLYMANNEIKDLTPLKECGKLEILDFQKNQVEDIWPLELLRRLESLNIAYNNITDVMALNDIANIDSINISGNTIENRLPLRHIRFVKK</sequence>
<dbReference type="GeneID" id="84800846"/>
<organism evidence="3 4">
    <name type="scientific">Peptostreptococcus stomatis DSM 17678</name>
    <dbReference type="NCBI Taxonomy" id="596315"/>
    <lineage>
        <taxon>Bacteria</taxon>
        <taxon>Bacillati</taxon>
        <taxon>Bacillota</taxon>
        <taxon>Clostridia</taxon>
        <taxon>Peptostreptococcales</taxon>
        <taxon>Peptostreptococcaceae</taxon>
        <taxon>Peptostreptococcus</taxon>
    </lineage>
</organism>
<dbReference type="STRING" id="596315.HMPREF0634_0500"/>
<evidence type="ECO:0000313" key="4">
    <source>
        <dbReference type="Proteomes" id="UP000003244"/>
    </source>
</evidence>
<dbReference type="RefSeq" id="WP_007789832.1">
    <property type="nucleotide sequence ID" value="NZ_ADGQ01000057.1"/>
</dbReference>
<dbReference type="PROSITE" id="PS51450">
    <property type="entry name" value="LRR"/>
    <property type="match status" value="2"/>
</dbReference>
<keyword evidence="4" id="KW-1185">Reference proteome</keyword>
<dbReference type="eggNOG" id="COG4886">
    <property type="taxonomic scope" value="Bacteria"/>
</dbReference>
<dbReference type="OrthoDB" id="1750969at2"/>
<dbReference type="AlphaFoldDB" id="E0E3K6"/>
<name>E0E3K6_9FIRM</name>
<comment type="caution">
    <text evidence="3">The sequence shown here is derived from an EMBL/GenBank/DDBJ whole genome shotgun (WGS) entry which is preliminary data.</text>
</comment>
<accession>E0E3K6</accession>
<dbReference type="Proteomes" id="UP000003244">
    <property type="component" value="Unassembled WGS sequence"/>
</dbReference>
<protein>
    <submittedName>
        <fullName evidence="3">Leucine Rich Repeat protein</fullName>
    </submittedName>
</protein>
<dbReference type="InterPro" id="IPR001611">
    <property type="entry name" value="Leu-rich_rpt"/>
</dbReference>
<keyword evidence="2" id="KW-0677">Repeat</keyword>
<dbReference type="SUPFAM" id="SSF52075">
    <property type="entry name" value="Outer arm dynein light chain 1"/>
    <property type="match status" value="1"/>
</dbReference>